<comment type="similarity">
    <text evidence="1">Belongs to the heat shock protein 90 family.</text>
</comment>
<feature type="binding site" evidence="5">
    <location>
        <position position="138"/>
    </location>
    <ligand>
        <name>ATP</name>
        <dbReference type="ChEBI" id="CHEBI:30616"/>
    </ligand>
</feature>
<feature type="binding site" evidence="5">
    <location>
        <position position="226"/>
    </location>
    <ligand>
        <name>ATP</name>
        <dbReference type="ChEBI" id="CHEBI:30616"/>
    </ligand>
</feature>
<dbReference type="GO" id="GO:0051082">
    <property type="term" value="F:unfolded protein binding"/>
    <property type="evidence" value="ECO:0007669"/>
    <property type="project" value="InterPro"/>
</dbReference>
<protein>
    <recommendedName>
        <fullName evidence="8">Histidine kinase/HSP90-like ATPase domain-containing protein</fullName>
    </recommendedName>
</protein>
<dbReference type="FunFam" id="1.20.120.790:FF:000001">
    <property type="entry name" value="Heat shock protein 90 alpha"/>
    <property type="match status" value="1"/>
</dbReference>
<evidence type="ECO:0000256" key="2">
    <source>
        <dbReference type="ARBA" id="ARBA00022741"/>
    </source>
</evidence>
<dbReference type="Gene3D" id="1.20.120.790">
    <property type="entry name" value="Heat shock protein 90, C-terminal domain"/>
    <property type="match status" value="1"/>
</dbReference>
<dbReference type="PIRSF" id="PIRSF002583">
    <property type="entry name" value="Hsp90"/>
    <property type="match status" value="1"/>
</dbReference>
<dbReference type="InterPro" id="IPR020575">
    <property type="entry name" value="Hsp90_N"/>
</dbReference>
<accession>A0A7S3XYP4</accession>
<dbReference type="InterPro" id="IPR001404">
    <property type="entry name" value="Hsp90_fam"/>
</dbReference>
<gene>
    <name evidence="9" type="ORF">HAKA00212_LOCUS14789</name>
</gene>
<feature type="binding site" evidence="5">
    <location>
        <position position="133"/>
    </location>
    <ligand>
        <name>ATP</name>
        <dbReference type="ChEBI" id="CHEBI:30616"/>
    </ligand>
</feature>
<feature type="binding site" evidence="5">
    <location>
        <position position="152"/>
    </location>
    <ligand>
        <name>ATP</name>
        <dbReference type="ChEBI" id="CHEBI:30616"/>
    </ligand>
</feature>
<evidence type="ECO:0000256" key="1">
    <source>
        <dbReference type="ARBA" id="ARBA00008239"/>
    </source>
</evidence>
<dbReference type="FunFam" id="3.40.50.11260:FF:000005">
    <property type="entry name" value="Heat shock protein 90"/>
    <property type="match status" value="1"/>
</dbReference>
<feature type="binding site" evidence="5">
    <location>
        <position position="146"/>
    </location>
    <ligand>
        <name>ATP</name>
        <dbReference type="ChEBI" id="CHEBI:30616"/>
    </ligand>
</feature>
<organism evidence="9">
    <name type="scientific">Heterosigma akashiwo</name>
    <name type="common">Chromophytic alga</name>
    <name type="synonym">Heterosigma carterae</name>
    <dbReference type="NCBI Taxonomy" id="2829"/>
    <lineage>
        <taxon>Eukaryota</taxon>
        <taxon>Sar</taxon>
        <taxon>Stramenopiles</taxon>
        <taxon>Ochrophyta</taxon>
        <taxon>Raphidophyceae</taxon>
        <taxon>Chattonellales</taxon>
        <taxon>Chattonellaceae</taxon>
        <taxon>Heterosigma</taxon>
    </lineage>
</organism>
<feature type="signal peptide" evidence="7">
    <location>
        <begin position="1"/>
        <end position="31"/>
    </location>
</feature>
<dbReference type="CDD" id="cd16927">
    <property type="entry name" value="HATPase_Hsp90-like"/>
    <property type="match status" value="1"/>
</dbReference>
<dbReference type="PROSITE" id="PS50890">
    <property type="entry name" value="PUA"/>
    <property type="match status" value="1"/>
</dbReference>
<feature type="region of interest" description="Disordered" evidence="6">
    <location>
        <begin position="281"/>
        <end position="309"/>
    </location>
</feature>
<evidence type="ECO:0000259" key="8">
    <source>
        <dbReference type="SMART" id="SM00387"/>
    </source>
</evidence>
<dbReference type="InterPro" id="IPR003594">
    <property type="entry name" value="HATPase_dom"/>
</dbReference>
<feature type="binding site" evidence="5">
    <location>
        <begin position="153"/>
        <end position="154"/>
    </location>
    <ligand>
        <name>ATP</name>
        <dbReference type="ChEBI" id="CHEBI:30616"/>
    </ligand>
</feature>
<dbReference type="InterPro" id="IPR020568">
    <property type="entry name" value="Ribosomal_Su5_D2-typ_SF"/>
</dbReference>
<evidence type="ECO:0000256" key="6">
    <source>
        <dbReference type="SAM" id="MobiDB-lite"/>
    </source>
</evidence>
<dbReference type="Gene3D" id="3.30.230.80">
    <property type="match status" value="1"/>
</dbReference>
<dbReference type="GO" id="GO:0005524">
    <property type="term" value="F:ATP binding"/>
    <property type="evidence" value="ECO:0007669"/>
    <property type="project" value="UniProtKB-KW"/>
</dbReference>
<dbReference type="GO" id="GO:0140662">
    <property type="term" value="F:ATP-dependent protein folding chaperone"/>
    <property type="evidence" value="ECO:0007669"/>
    <property type="project" value="InterPro"/>
</dbReference>
<dbReference type="Pfam" id="PF00183">
    <property type="entry name" value="HSP90"/>
    <property type="match status" value="1"/>
</dbReference>
<evidence type="ECO:0000256" key="5">
    <source>
        <dbReference type="PIRSR" id="PIRSR002583-1"/>
    </source>
</evidence>
<feature type="binding site" evidence="5">
    <location>
        <position position="85"/>
    </location>
    <ligand>
        <name>ATP</name>
        <dbReference type="ChEBI" id="CHEBI:30616"/>
    </ligand>
</feature>
<feature type="binding site" evidence="5">
    <location>
        <begin position="174"/>
        <end position="179"/>
    </location>
    <ligand>
        <name>ATP</name>
        <dbReference type="ChEBI" id="CHEBI:30616"/>
    </ligand>
</feature>
<dbReference type="Gene3D" id="3.40.50.11260">
    <property type="match status" value="1"/>
</dbReference>
<dbReference type="AlphaFoldDB" id="A0A7S3XYP4"/>
<feature type="binding site" evidence="5">
    <location>
        <position position="436"/>
    </location>
    <ligand>
        <name>ATP</name>
        <dbReference type="ChEBI" id="CHEBI:30616"/>
    </ligand>
</feature>
<dbReference type="PANTHER" id="PTHR11528">
    <property type="entry name" value="HEAT SHOCK PROTEIN 90 FAMILY MEMBER"/>
    <property type="match status" value="1"/>
</dbReference>
<keyword evidence="2 5" id="KW-0547">Nucleotide-binding</keyword>
<dbReference type="SUPFAM" id="SSF54211">
    <property type="entry name" value="Ribosomal protein S5 domain 2-like"/>
    <property type="match status" value="1"/>
</dbReference>
<name>A0A7S3XYP4_HETAK</name>
<dbReference type="InterPro" id="IPR037196">
    <property type="entry name" value="HSP90_C"/>
</dbReference>
<dbReference type="SMART" id="SM00387">
    <property type="entry name" value="HATPase_c"/>
    <property type="match status" value="1"/>
</dbReference>
<dbReference type="GO" id="GO:0016887">
    <property type="term" value="F:ATP hydrolysis activity"/>
    <property type="evidence" value="ECO:0007669"/>
    <property type="project" value="InterPro"/>
</dbReference>
<evidence type="ECO:0000256" key="4">
    <source>
        <dbReference type="ARBA" id="ARBA00023186"/>
    </source>
</evidence>
<feature type="region of interest" description="Disordered" evidence="6">
    <location>
        <begin position="765"/>
        <end position="793"/>
    </location>
</feature>
<evidence type="ECO:0000256" key="3">
    <source>
        <dbReference type="ARBA" id="ARBA00022840"/>
    </source>
</evidence>
<dbReference type="Pfam" id="PF13589">
    <property type="entry name" value="HATPase_c_3"/>
    <property type="match status" value="1"/>
</dbReference>
<keyword evidence="7" id="KW-0732">Signal</keyword>
<evidence type="ECO:0000313" key="9">
    <source>
        <dbReference type="EMBL" id="CAE0636029.1"/>
    </source>
</evidence>
<feature type="chain" id="PRO_5030782645" description="Histidine kinase/HSP90-like ATPase domain-containing protein" evidence="7">
    <location>
        <begin position="32"/>
        <end position="793"/>
    </location>
</feature>
<sequence length="793" mass="90560">MAFKKGVFIRLLLACLLIVNVALNAPLLVRAEDAGEVAPVKGFSDEEMVSLETSKESFEFQAEVSRLMDIIINSLYQKKEIFLRELISNASDALDKIRFLAVSDEKVLGEGAEKELSIKISYDKEAQTLTIRDTGIGMTKADLVANLGTVAKSGTTNFVEAMSGGGGDLSMIGQFGVGFYSVYLVADKVQVVSKHNDDDQYLWESTADSNFAVARDPRGNTLGRGTEITLFLKEDAGSFLADARLEELISRYSEFITFPIYLWKAHTEEREVDFDEDEYEYVDEEGGDGDEDDEEDDDGFEVEDDEDEEEVAMETVTVHDWERVNDMVAIWAREREDITDEEYQAFYKTISKDTYGDAATWIHFKAEGEVEFRSILYVPEMAPTGMFDNLSDKSTGLKLYVRKVLISDEFDEFLPRYLNFVRGVVDSDDLPLNVSRETLQQHKILRVMAKKLVRKTLEMLKKLSQEEADVDDEDGDEEVDETALTPYLKFWKEYSIAIKMGVIEDNANRSKLTKLLRFRTSKTGEDGWTSFEEYVENMKEWQDEIYFMSGETYEDVDESPFVEKLKKKGLEVIYLTDAVDEYWVNHVPEFDGKKLQSISKEGLVFGDEDEDAVKRREEHYKKQFAPLTKFLKDLYKRKVSKVSISNRIESAPAVMVTGQYGHSAHMEKIMRAQAFGAANPQQAAMMKAQRTMEINPRHPIVAELNALCQEDPEDQKTKDYAWLLYDTALMSSGFIQDEVDEFSERLGRVLAASMQLESLDLLEEVEIEMEEEEEDEDDEEEDLDDDDEGHDEL</sequence>
<proteinExistence type="inferred from homology"/>
<dbReference type="InterPro" id="IPR036890">
    <property type="entry name" value="HATPase_C_sf"/>
</dbReference>
<dbReference type="SUPFAM" id="SSF55874">
    <property type="entry name" value="ATPase domain of HSP90 chaperone/DNA topoisomerase II/histidine kinase"/>
    <property type="match status" value="1"/>
</dbReference>
<keyword evidence="3 5" id="KW-0067">ATP-binding</keyword>
<dbReference type="EMBL" id="HBIU01032008">
    <property type="protein sequence ID" value="CAE0636029.1"/>
    <property type="molecule type" value="Transcribed_RNA"/>
</dbReference>
<keyword evidence="4" id="KW-0143">Chaperone</keyword>
<reference evidence="9" key="1">
    <citation type="submission" date="2021-01" db="EMBL/GenBank/DDBJ databases">
        <authorList>
            <person name="Corre E."/>
            <person name="Pelletier E."/>
            <person name="Niang G."/>
            <person name="Scheremetjew M."/>
            <person name="Finn R."/>
            <person name="Kale V."/>
            <person name="Holt S."/>
            <person name="Cochrane G."/>
            <person name="Meng A."/>
            <person name="Brown T."/>
            <person name="Cohen L."/>
        </authorList>
    </citation>
    <scope>NUCLEOTIDE SEQUENCE</scope>
    <source>
        <strain evidence="9">CCMP3107</strain>
    </source>
</reference>
<dbReference type="PRINTS" id="PR00775">
    <property type="entry name" value="HEATSHOCK90"/>
</dbReference>
<evidence type="ECO:0000256" key="7">
    <source>
        <dbReference type="SAM" id="SignalP"/>
    </source>
</evidence>
<dbReference type="Gene3D" id="3.30.565.10">
    <property type="entry name" value="Histidine kinase-like ATPase, C-terminal domain"/>
    <property type="match status" value="1"/>
</dbReference>
<dbReference type="HAMAP" id="MF_00505">
    <property type="entry name" value="HSP90"/>
    <property type="match status" value="1"/>
</dbReference>
<feature type="binding site" evidence="5">
    <location>
        <position position="89"/>
    </location>
    <ligand>
        <name>ATP</name>
        <dbReference type="ChEBI" id="CHEBI:30616"/>
    </ligand>
</feature>
<dbReference type="SUPFAM" id="SSF110942">
    <property type="entry name" value="HSP90 C-terminal domain"/>
    <property type="match status" value="1"/>
</dbReference>
<feature type="domain" description="Histidine kinase/HSP90-like ATPase" evidence="8">
    <location>
        <begin position="78"/>
        <end position="236"/>
    </location>
</feature>
<dbReference type="NCBIfam" id="NF003555">
    <property type="entry name" value="PRK05218.1"/>
    <property type="match status" value="1"/>
</dbReference>
<dbReference type="FunFam" id="3.30.565.10:FF:000005">
    <property type="entry name" value="Heat shock protein 90"/>
    <property type="match status" value="1"/>
</dbReference>